<evidence type="ECO:0000313" key="2">
    <source>
        <dbReference type="Proteomes" id="UP000267341"/>
    </source>
</evidence>
<accession>A0ABX9S6N8</accession>
<dbReference type="RefSeq" id="WP_120816689.1">
    <property type="nucleotide sequence ID" value="NZ_RBIZ01000003.1"/>
</dbReference>
<dbReference type="Pfam" id="PF11134">
    <property type="entry name" value="Phage_stabilise"/>
    <property type="match status" value="1"/>
</dbReference>
<name>A0ABX9S6N8_9ENTR</name>
<sequence length="472" mass="52781">MPIQQLPLMKGVGKDFRNADYIDYLPVNMLATPKEVLNSSGYLRSFPGMEKLSDVNGVSRGVIYNTAQNSVYRVLGNKLYNSQREIADVGYFGRVSMAYGRTSQAVCVDGKISLYRYDGGVKVISNWPEGSTFTQYDLGEARDVTRLRGRYAWAKNNSDSWFISDLEDESHPDRYSAEYRAESQPDGIVGIGSWRDFIVCFGSSTIEYFTLTGSTTVGSAIYVANPAYMVQKGIAGTYCKCSFMDAIAIVSSPANGAPSVYIIDSGRSNPIATASVEKIIRSYTSDELSQTVMEALRFDAHELLIIHLPRHVLVYDASSSANGPQWAILKTGLYDDVYRGIDFMYEGNDITCGDKLEPITGRMKFDISSQYDKQQEHLLFTPLFKADNARVFDLEVDSSTGVAQYADRLFLSATTDGINYGREQMIEQNKPFVYDMRVIWKRIGRIRKSVGFKLRVITKSPVTLSGCQIRIE</sequence>
<protein>
    <submittedName>
        <fullName evidence="1">Phage stabilization protein</fullName>
    </submittedName>
</protein>
<proteinExistence type="predicted"/>
<organism evidence="1 2">
    <name type="scientific">Yokenella regensburgei</name>
    <dbReference type="NCBI Taxonomy" id="158877"/>
    <lineage>
        <taxon>Bacteria</taxon>
        <taxon>Pseudomonadati</taxon>
        <taxon>Pseudomonadota</taxon>
        <taxon>Gammaproteobacteria</taxon>
        <taxon>Enterobacterales</taxon>
        <taxon>Enterobacteriaceae</taxon>
        <taxon>Yokenella</taxon>
    </lineage>
</organism>
<keyword evidence="2" id="KW-1185">Reference proteome</keyword>
<dbReference type="Proteomes" id="UP000267341">
    <property type="component" value="Unassembled WGS sequence"/>
</dbReference>
<reference evidence="1 2" key="1">
    <citation type="submission" date="2018-10" db="EMBL/GenBank/DDBJ databases">
        <title>Genomic Encyclopedia of Type Strains, Phase IV (KMG-IV): sequencing the most valuable type-strain genomes for metagenomic binning, comparative biology and taxonomic classification.</title>
        <authorList>
            <person name="Goeker M."/>
        </authorList>
    </citation>
    <scope>NUCLEOTIDE SEQUENCE [LARGE SCALE GENOMIC DNA]</scope>
    <source>
        <strain evidence="1 2">DSM 5079</strain>
    </source>
</reference>
<dbReference type="GeneID" id="66904305"/>
<evidence type="ECO:0000313" key="1">
    <source>
        <dbReference type="EMBL" id="RKR65543.1"/>
    </source>
</evidence>
<comment type="caution">
    <text evidence="1">The sequence shown here is derived from an EMBL/GenBank/DDBJ whole genome shotgun (WGS) entry which is preliminary data.</text>
</comment>
<dbReference type="InterPro" id="IPR021098">
    <property type="entry name" value="Phage_P22_Gp10"/>
</dbReference>
<dbReference type="EMBL" id="RBIZ01000003">
    <property type="protein sequence ID" value="RKR65543.1"/>
    <property type="molecule type" value="Genomic_DNA"/>
</dbReference>
<gene>
    <name evidence="1" type="ORF">C7387_2288</name>
</gene>